<dbReference type="CDD" id="cd08199">
    <property type="entry name" value="EEVS"/>
    <property type="match status" value="1"/>
</dbReference>
<dbReference type="GO" id="GO:0008171">
    <property type="term" value="F:O-methyltransferase activity"/>
    <property type="evidence" value="ECO:0007669"/>
    <property type="project" value="InterPro"/>
</dbReference>
<evidence type="ECO:0000256" key="4">
    <source>
        <dbReference type="ARBA" id="ARBA00022691"/>
    </source>
</evidence>
<dbReference type="GO" id="GO:0032259">
    <property type="term" value="P:methylation"/>
    <property type="evidence" value="ECO:0007669"/>
    <property type="project" value="UniProtKB-KW"/>
</dbReference>
<evidence type="ECO:0000256" key="6">
    <source>
        <dbReference type="ARBA" id="ARBA00022741"/>
    </source>
</evidence>
<feature type="domain" description="3-dehydroquinate synthase C-terminal" evidence="11">
    <location>
        <begin position="374"/>
        <end position="514"/>
    </location>
</feature>
<dbReference type="InterPro" id="IPR030960">
    <property type="entry name" value="DHQS/DOIS_N"/>
</dbReference>
<dbReference type="Pfam" id="PF01761">
    <property type="entry name" value="DHQ_synthase"/>
    <property type="match status" value="1"/>
</dbReference>
<name>A0A7S3XWX0_HETAK</name>
<evidence type="ECO:0000256" key="8">
    <source>
        <dbReference type="ARBA" id="ARBA00023239"/>
    </source>
</evidence>
<accession>A0A7S3XWX0</accession>
<dbReference type="GO" id="GO:0046872">
    <property type="term" value="F:metal ion binding"/>
    <property type="evidence" value="ECO:0007669"/>
    <property type="project" value="UniProtKB-KW"/>
</dbReference>
<dbReference type="InterPro" id="IPR050071">
    <property type="entry name" value="Dehydroquinate_synthase"/>
</dbReference>
<dbReference type="PROSITE" id="PS51682">
    <property type="entry name" value="SAM_OMT_I"/>
    <property type="match status" value="1"/>
</dbReference>
<dbReference type="AlphaFoldDB" id="A0A7S3XWX0"/>
<dbReference type="EMBL" id="HBIU01028703">
    <property type="protein sequence ID" value="CAE0634515.1"/>
    <property type="molecule type" value="Transcribed_RNA"/>
</dbReference>
<keyword evidence="2" id="KW-0489">Methyltransferase</keyword>
<comment type="cofactor">
    <cofactor evidence="1">
        <name>NAD(+)</name>
        <dbReference type="ChEBI" id="CHEBI:57540"/>
    </cofactor>
</comment>
<gene>
    <name evidence="12" type="ORF">HAKA00212_LOCUS13233</name>
</gene>
<dbReference type="InterPro" id="IPR029063">
    <property type="entry name" value="SAM-dependent_MTases_sf"/>
</dbReference>
<dbReference type="InterPro" id="IPR002935">
    <property type="entry name" value="SAM_O-MeTrfase"/>
</dbReference>
<dbReference type="PANTHER" id="PTHR43622">
    <property type="entry name" value="3-DEHYDROQUINATE SYNTHASE"/>
    <property type="match status" value="1"/>
</dbReference>
<dbReference type="Pfam" id="PF01596">
    <property type="entry name" value="Methyltransf_3"/>
    <property type="match status" value="1"/>
</dbReference>
<evidence type="ECO:0000256" key="1">
    <source>
        <dbReference type="ARBA" id="ARBA00001911"/>
    </source>
</evidence>
<dbReference type="GO" id="GO:0017000">
    <property type="term" value="P:antibiotic biosynthetic process"/>
    <property type="evidence" value="ECO:0007669"/>
    <property type="project" value="InterPro"/>
</dbReference>
<dbReference type="GO" id="GO:0003856">
    <property type="term" value="F:3-dehydroquinate synthase activity"/>
    <property type="evidence" value="ECO:0007669"/>
    <property type="project" value="TreeGrafter"/>
</dbReference>
<evidence type="ECO:0000313" key="12">
    <source>
        <dbReference type="EMBL" id="CAE0634515.1"/>
    </source>
</evidence>
<reference evidence="12" key="1">
    <citation type="submission" date="2021-01" db="EMBL/GenBank/DDBJ databases">
        <authorList>
            <person name="Corre E."/>
            <person name="Pelletier E."/>
            <person name="Niang G."/>
            <person name="Scheremetjew M."/>
            <person name="Finn R."/>
            <person name="Kale V."/>
            <person name="Holt S."/>
            <person name="Cochrane G."/>
            <person name="Meng A."/>
            <person name="Brown T."/>
            <person name="Cohen L."/>
        </authorList>
    </citation>
    <scope>NUCLEOTIDE SEQUENCE</scope>
    <source>
        <strain evidence="12">CCMP3107</strain>
    </source>
</reference>
<feature type="domain" description="3-dehydroquinate synthase N-terminal" evidence="10">
    <location>
        <begin position="262"/>
        <end position="367"/>
    </location>
</feature>
<comment type="similarity">
    <text evidence="9">Belongs to the class I-like SAM-binding methyltransferase superfamily. Cation-dependent O-methyltransferase family.</text>
</comment>
<evidence type="ECO:0000256" key="9">
    <source>
        <dbReference type="ARBA" id="ARBA00023453"/>
    </source>
</evidence>
<dbReference type="InterPro" id="IPR056179">
    <property type="entry name" value="DHQS_C"/>
</dbReference>
<keyword evidence="8" id="KW-0456">Lyase</keyword>
<protein>
    <recommendedName>
        <fullName evidence="13">3-dehydroquinate synthase domain-containing protein</fullName>
    </recommendedName>
</protein>
<evidence type="ECO:0000256" key="5">
    <source>
        <dbReference type="ARBA" id="ARBA00022723"/>
    </source>
</evidence>
<dbReference type="Pfam" id="PF24621">
    <property type="entry name" value="DHQS_C"/>
    <property type="match status" value="1"/>
</dbReference>
<keyword evidence="6" id="KW-0547">Nucleotide-binding</keyword>
<dbReference type="SUPFAM" id="SSF56796">
    <property type="entry name" value="Dehydroquinate synthase-like"/>
    <property type="match status" value="1"/>
</dbReference>
<dbReference type="Gene3D" id="3.40.50.1970">
    <property type="match status" value="1"/>
</dbReference>
<evidence type="ECO:0000259" key="10">
    <source>
        <dbReference type="Pfam" id="PF01761"/>
    </source>
</evidence>
<organism evidence="12">
    <name type="scientific">Heterosigma akashiwo</name>
    <name type="common">Chromophytic alga</name>
    <name type="synonym">Heterosigma carterae</name>
    <dbReference type="NCBI Taxonomy" id="2829"/>
    <lineage>
        <taxon>Eukaryota</taxon>
        <taxon>Sar</taxon>
        <taxon>Stramenopiles</taxon>
        <taxon>Ochrophyta</taxon>
        <taxon>Raphidophyceae</taxon>
        <taxon>Chattonellales</taxon>
        <taxon>Chattonellaceae</taxon>
        <taxon>Heterosigma</taxon>
    </lineage>
</organism>
<dbReference type="InterPro" id="IPR035872">
    <property type="entry name" value="EEVS-like"/>
</dbReference>
<keyword evidence="3" id="KW-0808">Transferase</keyword>
<dbReference type="FunFam" id="3.40.50.1970:FF:000049">
    <property type="match status" value="1"/>
</dbReference>
<keyword evidence="7" id="KW-0520">NAD</keyword>
<dbReference type="Gene3D" id="3.40.50.150">
    <property type="entry name" value="Vaccinia Virus protein VP39"/>
    <property type="match status" value="1"/>
</dbReference>
<evidence type="ECO:0000256" key="3">
    <source>
        <dbReference type="ARBA" id="ARBA00022679"/>
    </source>
</evidence>
<dbReference type="Gene3D" id="1.20.1090.10">
    <property type="entry name" value="Dehydroquinate synthase-like - alpha domain"/>
    <property type="match status" value="1"/>
</dbReference>
<dbReference type="GO" id="GO:0000166">
    <property type="term" value="F:nucleotide binding"/>
    <property type="evidence" value="ECO:0007669"/>
    <property type="project" value="UniProtKB-KW"/>
</dbReference>
<proteinExistence type="inferred from homology"/>
<evidence type="ECO:0000259" key="11">
    <source>
        <dbReference type="Pfam" id="PF24621"/>
    </source>
</evidence>
<evidence type="ECO:0008006" key="13">
    <source>
        <dbReference type="Google" id="ProtNLM"/>
    </source>
</evidence>
<dbReference type="PANTHER" id="PTHR43622:SF3">
    <property type="entry name" value="2-EPI-5-EPI-VALIOLONE SYNTHASE"/>
    <property type="match status" value="1"/>
</dbReference>
<evidence type="ECO:0000256" key="2">
    <source>
        <dbReference type="ARBA" id="ARBA00022603"/>
    </source>
</evidence>
<sequence>MAQFMEGSKKIDYYSLNEFSAESFNALITGAVQDGLTALQNTGETNALVSDVLKTEAVRRFLIEISRQSVFSNEFAMAFQHNLHLLAALKQLKYFYNLPIGGLFVAMSELASHTCGDEGVRRGWEEFSLKVLDCTNRKQRTRDIVESTSDTQLSGPYLENAVFLEQNDPHAVYPTSIYRQCDATTLASPNASTIEAVMSTTLTTTIKIERNLLDQNNLTLYKIYKPLGRVVAVIDDKVESLFGEKLQAYLSFHGIELVKLVCSGNEIDKDLENVEQILVFLKKNGVSRNEPVMIVGGGVVADLGGFACSLYHRNTPYVMLCTSIVSGIDAGPSPRTCCDGYGYKNLYGAYHPPVVTLTDRSFWRTLHPGWLRHGVAEIIKMAVVKDAELFRLLEQANHRLIETRFGADCPEDAEFNDMCDLIVGKAMEGYVRSEYGNLFETHQCRPHAYGHTWSPGYELPAGMLHGHAIATCMGFGAFLSLELGWIPQGEFDRILKLLSDMELSLWHPIMENVDMIYNTQVKIVEKRGGNLAAPLPRPVGRCGYLNDLSREQLVDKLARYRALVAQMPRGGLGVEVHLHEVGLADTSAEAQRHVAAEGVALAAAGHHEGDAQGAAAAAAGVKTTYAQWIQSAQTSRNKDWEVNVTFEAAADTPRPPAFEDVLLFKPGVEEYAMRMTSVPTPCVQEVARATMAKEMFAPCMVGTLESQFLKTIAQVAKARRVLDVGTFTGMSAVAFAEGLPSNGEVVTLECYPEIAQAAQENFNRTQQKDKIRLMLGNALDSMRELAAAGEKFDIVFLDADKENYVAYYKVAMEEGLLAEDGMVLADNSLCALLYDAEDERSTRLHEFNQYVKNDPTVDQVVLTVREGVTMITRKQN</sequence>
<evidence type="ECO:0000256" key="7">
    <source>
        <dbReference type="ARBA" id="ARBA00023027"/>
    </source>
</evidence>
<keyword evidence="4" id="KW-0949">S-adenosyl-L-methionine</keyword>
<keyword evidence="5" id="KW-0479">Metal-binding</keyword>
<dbReference type="CDD" id="cd02440">
    <property type="entry name" value="AdoMet_MTases"/>
    <property type="match status" value="1"/>
</dbReference>
<dbReference type="SUPFAM" id="SSF53335">
    <property type="entry name" value="S-adenosyl-L-methionine-dependent methyltransferases"/>
    <property type="match status" value="1"/>
</dbReference>